<dbReference type="VEuPathDB" id="FungiDB:TRICI_005471"/>
<accession>A0A642USM7</accession>
<organism evidence="2 3">
    <name type="scientific">Trichomonascus ciferrii</name>
    <dbReference type="NCBI Taxonomy" id="44093"/>
    <lineage>
        <taxon>Eukaryota</taxon>
        <taxon>Fungi</taxon>
        <taxon>Dikarya</taxon>
        <taxon>Ascomycota</taxon>
        <taxon>Saccharomycotina</taxon>
        <taxon>Dipodascomycetes</taxon>
        <taxon>Dipodascales</taxon>
        <taxon>Trichomonascaceae</taxon>
        <taxon>Trichomonascus</taxon>
        <taxon>Trichomonascus ciferrii complex</taxon>
    </lineage>
</organism>
<dbReference type="EMBL" id="SWFS01000429">
    <property type="protein sequence ID" value="KAA8904526.1"/>
    <property type="molecule type" value="Genomic_DNA"/>
</dbReference>
<evidence type="ECO:0000256" key="1">
    <source>
        <dbReference type="SAM" id="MobiDB-lite"/>
    </source>
</evidence>
<evidence type="ECO:0000313" key="3">
    <source>
        <dbReference type="Proteomes" id="UP000761534"/>
    </source>
</evidence>
<evidence type="ECO:0000313" key="2">
    <source>
        <dbReference type="EMBL" id="KAA8904526.1"/>
    </source>
</evidence>
<feature type="region of interest" description="Disordered" evidence="1">
    <location>
        <begin position="106"/>
        <end position="125"/>
    </location>
</feature>
<sequence>MKLNAVLEKCDEWIRSCYLDERTESGGSEPQLLGVVLDENMNFSNMLDLHPLILDPPTLKDGLQRVQNNALRLILGGFEKNSYRIISEGCGVGSAIQQSEELIGALDHHPNPKNPTSKSTGRLRSGTPIGNFFVQNRQKMGIARLIIGVAKLRRTQKRQKSWPPAMQIPKPIGGKPVLETLSNPLRGIFWKSSRHLSITHPNANTTWIRWKLLPKVVCSQQRYNCPCGELEDTSHILVINTRMSDKT</sequence>
<protein>
    <submittedName>
        <fullName evidence="2">Uncharacterized protein</fullName>
    </submittedName>
</protein>
<proteinExistence type="predicted"/>
<comment type="caution">
    <text evidence="2">The sequence shown here is derived from an EMBL/GenBank/DDBJ whole genome shotgun (WGS) entry which is preliminary data.</text>
</comment>
<dbReference type="AlphaFoldDB" id="A0A642USM7"/>
<keyword evidence="3" id="KW-1185">Reference proteome</keyword>
<gene>
    <name evidence="2" type="ORF">TRICI_005471</name>
</gene>
<reference evidence="2" key="1">
    <citation type="journal article" date="2019" name="G3 (Bethesda)">
        <title>Genome Assemblies of Two Rare Opportunistic Yeast Pathogens: Diutina rugosa (syn. Candida rugosa) and Trichomonascus ciferrii (syn. Candida ciferrii).</title>
        <authorList>
            <person name="Mixao V."/>
            <person name="Saus E."/>
            <person name="Hansen A.P."/>
            <person name="Lass-Florl C."/>
            <person name="Gabaldon T."/>
        </authorList>
    </citation>
    <scope>NUCLEOTIDE SEQUENCE</scope>
    <source>
        <strain evidence="2">CBS 4856</strain>
    </source>
</reference>
<dbReference type="Proteomes" id="UP000761534">
    <property type="component" value="Unassembled WGS sequence"/>
</dbReference>
<name>A0A642USM7_9ASCO</name>